<name>A0ABU2FL80_9EURY</name>
<proteinExistence type="predicted"/>
<dbReference type="Proteomes" id="UP001268864">
    <property type="component" value="Unassembled WGS sequence"/>
</dbReference>
<dbReference type="SUPFAM" id="SSF49309">
    <property type="entry name" value="Transglutaminase, two C-terminal domains"/>
    <property type="match status" value="1"/>
</dbReference>
<gene>
    <name evidence="2" type="ORF">NDI86_05130</name>
</gene>
<keyword evidence="1" id="KW-0472">Membrane</keyword>
<dbReference type="RefSeq" id="WP_310899333.1">
    <property type="nucleotide sequence ID" value="NZ_JAMQOS010000001.1"/>
</dbReference>
<evidence type="ECO:0008006" key="4">
    <source>
        <dbReference type="Google" id="ProtNLM"/>
    </source>
</evidence>
<reference evidence="2 3" key="1">
    <citation type="submission" date="2022-06" db="EMBL/GenBank/DDBJ databases">
        <title>Halomicroarcula sp. a new haloarchaeum isolate from saline soil.</title>
        <authorList>
            <person name="Strakova D."/>
            <person name="Galisteo C."/>
            <person name="Sanchez-Porro C."/>
            <person name="Ventosa A."/>
        </authorList>
    </citation>
    <scope>NUCLEOTIDE SEQUENCE [LARGE SCALE GENOMIC DNA]</scope>
    <source>
        <strain evidence="2 3">S3CR25-11</strain>
    </source>
</reference>
<evidence type="ECO:0000256" key="1">
    <source>
        <dbReference type="SAM" id="Phobius"/>
    </source>
</evidence>
<comment type="caution">
    <text evidence="2">The sequence shown here is derived from an EMBL/GenBank/DDBJ whole genome shotgun (WGS) entry which is preliminary data.</text>
</comment>
<evidence type="ECO:0000313" key="2">
    <source>
        <dbReference type="EMBL" id="MDS0281498.1"/>
    </source>
</evidence>
<feature type="transmembrane region" description="Helical" evidence="1">
    <location>
        <begin position="457"/>
        <end position="480"/>
    </location>
</feature>
<protein>
    <recommendedName>
        <fullName evidence="4">CARDB domain-containing protein</fullName>
    </recommendedName>
</protein>
<dbReference type="PANTHER" id="PTHR35902">
    <property type="entry name" value="S-LAYER DOMAIN-LIKE PROTEIN-RELATED"/>
    <property type="match status" value="1"/>
</dbReference>
<dbReference type="InterPro" id="IPR036238">
    <property type="entry name" value="Transglutaminase_C_sf"/>
</dbReference>
<evidence type="ECO:0000313" key="3">
    <source>
        <dbReference type="Proteomes" id="UP001268864"/>
    </source>
</evidence>
<dbReference type="InterPro" id="IPR013783">
    <property type="entry name" value="Ig-like_fold"/>
</dbReference>
<dbReference type="PANTHER" id="PTHR35902:SF6">
    <property type="entry name" value="CONSERVED WITHIN P. AEROPHILUM"/>
    <property type="match status" value="1"/>
</dbReference>
<dbReference type="Gene3D" id="2.60.40.10">
    <property type="entry name" value="Immunoglobulins"/>
    <property type="match status" value="2"/>
</dbReference>
<organism evidence="2 3">
    <name type="scientific">Haloarcula onubensis</name>
    <dbReference type="NCBI Taxonomy" id="2950539"/>
    <lineage>
        <taxon>Archaea</taxon>
        <taxon>Methanobacteriati</taxon>
        <taxon>Methanobacteriota</taxon>
        <taxon>Stenosarchaea group</taxon>
        <taxon>Halobacteria</taxon>
        <taxon>Halobacteriales</taxon>
        <taxon>Haloarculaceae</taxon>
        <taxon>Haloarcula</taxon>
    </lineage>
</organism>
<keyword evidence="1" id="KW-0812">Transmembrane</keyword>
<dbReference type="EMBL" id="JAMQOS010000001">
    <property type="protein sequence ID" value="MDS0281498.1"/>
    <property type="molecule type" value="Genomic_DNA"/>
</dbReference>
<sequence length="492" mass="51506">MRRLLVVAVVVLSVVPVAVTGAQVNASITEVTVSPGSPAPGEKITFTTTIRNLGSSGDALRIESVELRDGGSRGLPVYSRSRNLGTLSPGAEITVPLTQRFEQAGSRDLRIQVVGENVNTNEPVELRYPVAVSVRERHPQVDVEADDSVANVTSNGTVTIANGLDTRISNVEVTVSGNDVTMLDDRSVFASVAEGSTATADFRFRPERAGTHELRANVTYTLPSGTERTVTQNQTIETEAASGGVVLETSRSGSGTEQTLAVDIVNQGNAAAEDIVVSGRSENATVSQTIVDSVPPRSTERVRLNATLSAPTADVVVTAAYQSGSDRRTVTTTRTLRATPASIELTGLSVSREDGLLQITGSTSNVGTTTARSVVVRVLPDEGVEPAAPNRDFFVGEVPGSDFSSFDLTARATGNVSAIPVEVSYLVDGERTRETFSVPVDSGRSDRAEPQTGGGGLGAGLVAVVGLAGVVSLVIAGLFVRRYWRGEDDADL</sequence>
<keyword evidence="3" id="KW-1185">Reference proteome</keyword>
<keyword evidence="1" id="KW-1133">Transmembrane helix</keyword>
<accession>A0ABU2FL80</accession>